<dbReference type="AlphaFoldDB" id="A0A1E5D1M5"/>
<feature type="signal peptide" evidence="1">
    <location>
        <begin position="1"/>
        <end position="21"/>
    </location>
</feature>
<dbReference type="EMBL" id="AJYW02000085">
    <property type="protein sequence ID" value="OEE77333.1"/>
    <property type="molecule type" value="Genomic_DNA"/>
</dbReference>
<proteinExistence type="predicted"/>
<accession>A0A1E5D1M5</accession>
<keyword evidence="3" id="KW-1185">Reference proteome</keyword>
<evidence type="ECO:0000256" key="1">
    <source>
        <dbReference type="SAM" id="SignalP"/>
    </source>
</evidence>
<dbReference type="Proteomes" id="UP000094165">
    <property type="component" value="Unassembled WGS sequence"/>
</dbReference>
<evidence type="ECO:0000313" key="3">
    <source>
        <dbReference type="Proteomes" id="UP000094165"/>
    </source>
</evidence>
<name>A0A1E5D1M5_9VIBR</name>
<protein>
    <submittedName>
        <fullName evidence="2">Uncharacterized protein</fullName>
    </submittedName>
</protein>
<sequence>MKKRHLHLAIAALLATPCAFAVNTTESPDLDIHAISYENQPFHWQMQHWLINDFKSNDYSDVIRVTSPFYSNDKIKFPFSNGGDYQVVPDFYEEDGWEMLDHNLGFDKQTGQAKTNKDYSYPYILLYNRARSVARIIAYINHAPYTYNSVEFTLSAQSSHPYLNTRPYNLFGTFKPAGLDDPAKFARSGSTIAPLYAHDSGQFVYGDIPITFDPCAALEPLNLVLNINMVQNGEIELGGRSFASSTPVISSGQYAERNFLASYLKDGQKLDVDALGLMTYRNYGQLAQTMQTSRFAKAVYKTEGNEKLNNLITGLKAGFTIAGKGAEMAGVPLASTILGKATEGLGFIDVAPKKVLDGFELPDESSYISVGELALKGNSKVISSVRPLFTDFPYNLDKPKGSFSLKSVPEAEFIPRANTLAKEYSYITDNGYTVKGAMFWGNRGPKLSFTKKQLVAFVPKGTHEKGIEILVGLEARTERTSIADGMAKYPGKPKQICDYFYCSEYKGKKREIISSEMVSIDQWEDTFGRNTVNFALPELVKNGYVDYRNFKLFLKVMSVPKHLLEGYDGDISQLDRETLSKGITLQTYPIKLTKYALSSTSSKVKARNGGFEMVPDGAVGVNLRHTFVSDESTYSYYPGYKTYQVEVLSSNQVSGMCSARQ</sequence>
<reference evidence="2 3" key="1">
    <citation type="journal article" date="2012" name="Science">
        <title>Ecological populations of bacteria act as socially cohesive units of antibiotic production and resistance.</title>
        <authorList>
            <person name="Cordero O.X."/>
            <person name="Wildschutte H."/>
            <person name="Kirkup B."/>
            <person name="Proehl S."/>
            <person name="Ngo L."/>
            <person name="Hussain F."/>
            <person name="Le Roux F."/>
            <person name="Mincer T."/>
            <person name="Polz M.F."/>
        </authorList>
    </citation>
    <scope>NUCLEOTIDE SEQUENCE [LARGE SCALE GENOMIC DNA]</scope>
    <source>
        <strain evidence="2 3">FF-238</strain>
    </source>
</reference>
<dbReference type="RefSeq" id="WP_017052026.1">
    <property type="nucleotide sequence ID" value="NZ_AJYW02000085.1"/>
</dbReference>
<gene>
    <name evidence="2" type="ORF">A130_14595</name>
</gene>
<feature type="chain" id="PRO_5009173415" evidence="1">
    <location>
        <begin position="22"/>
        <end position="661"/>
    </location>
</feature>
<comment type="caution">
    <text evidence="2">The sequence shown here is derived from an EMBL/GenBank/DDBJ whole genome shotgun (WGS) entry which is preliminary data.</text>
</comment>
<evidence type="ECO:0000313" key="2">
    <source>
        <dbReference type="EMBL" id="OEE77333.1"/>
    </source>
</evidence>
<organism evidence="2 3">
    <name type="scientific">Vibrio genomosp. F6 str. FF-238</name>
    <dbReference type="NCBI Taxonomy" id="1191298"/>
    <lineage>
        <taxon>Bacteria</taxon>
        <taxon>Pseudomonadati</taxon>
        <taxon>Pseudomonadota</taxon>
        <taxon>Gammaproteobacteria</taxon>
        <taxon>Vibrionales</taxon>
        <taxon>Vibrionaceae</taxon>
        <taxon>Vibrio</taxon>
    </lineage>
</organism>
<keyword evidence="1" id="KW-0732">Signal</keyword>